<dbReference type="WBParaSite" id="MCU_001608-RA">
    <property type="protein sequence ID" value="MCU_001608-RA"/>
    <property type="gene ID" value="MCU_001608"/>
</dbReference>
<name>A0A5K3EMF9_MESCO</name>
<feature type="region of interest" description="Disordered" evidence="1">
    <location>
        <begin position="1"/>
        <end position="70"/>
    </location>
</feature>
<evidence type="ECO:0000256" key="1">
    <source>
        <dbReference type="SAM" id="MobiDB-lite"/>
    </source>
</evidence>
<sequence length="84" mass="8974">VTHTDDPSNAPFAGPSRTGERIRTYTNTTLATNGRPREPRRFPPPGPQLAGSRTPAATSGHSQSPFSTPINTVTKGVSLFFNSH</sequence>
<feature type="compositionally biased region" description="Polar residues" evidence="1">
    <location>
        <begin position="55"/>
        <end position="70"/>
    </location>
</feature>
<reference evidence="2" key="1">
    <citation type="submission" date="2019-11" db="UniProtKB">
        <authorList>
            <consortium name="WormBaseParasite"/>
        </authorList>
    </citation>
    <scope>IDENTIFICATION</scope>
</reference>
<protein>
    <submittedName>
        <fullName evidence="2">Microtubule-associated protein Jupiter</fullName>
    </submittedName>
</protein>
<proteinExistence type="predicted"/>
<organism evidence="2">
    <name type="scientific">Mesocestoides corti</name>
    <name type="common">Flatworm</name>
    <dbReference type="NCBI Taxonomy" id="53468"/>
    <lineage>
        <taxon>Eukaryota</taxon>
        <taxon>Metazoa</taxon>
        <taxon>Spiralia</taxon>
        <taxon>Lophotrochozoa</taxon>
        <taxon>Platyhelminthes</taxon>
        <taxon>Cestoda</taxon>
        <taxon>Eucestoda</taxon>
        <taxon>Cyclophyllidea</taxon>
        <taxon>Mesocestoididae</taxon>
        <taxon>Mesocestoides</taxon>
    </lineage>
</organism>
<evidence type="ECO:0000313" key="2">
    <source>
        <dbReference type="WBParaSite" id="MCU_001608-RA"/>
    </source>
</evidence>
<accession>A0A5K3EMF9</accession>
<dbReference type="AlphaFoldDB" id="A0A5K3EMF9"/>